<organism evidence="5 6">
    <name type="scientific">Streptococcus downei MFe28</name>
    <dbReference type="NCBI Taxonomy" id="764290"/>
    <lineage>
        <taxon>Bacteria</taxon>
        <taxon>Bacillati</taxon>
        <taxon>Bacillota</taxon>
        <taxon>Bacilli</taxon>
        <taxon>Lactobacillales</taxon>
        <taxon>Streptococcaceae</taxon>
        <taxon>Streptococcus</taxon>
    </lineage>
</organism>
<feature type="region of interest" description="Disordered" evidence="2">
    <location>
        <begin position="358"/>
        <end position="411"/>
    </location>
</feature>
<dbReference type="PANTHER" id="PTHR33392:SF6">
    <property type="entry name" value="POLYISOPRENYL-TEICHOIC ACID--PEPTIDOGLYCAN TEICHOIC ACID TRANSFERASE TAGU"/>
    <property type="match status" value="1"/>
</dbReference>
<evidence type="ECO:0000256" key="1">
    <source>
        <dbReference type="ARBA" id="ARBA00006068"/>
    </source>
</evidence>
<sequence length="411" mass="44194">MKIGKKIFLMVLTILATTVIAFFIYTRNVLNFSNSQLGKTFKQYGKNSSAIEQTKPFSILLMGVDTGDSQRKETWEGNSDTMILVTVNPKTKETTMTSLERDVLVNLADKSGDEDQAKLNAAYANGGTKEALSIIGKLLDIDIDYYMQVNMQGLVDLVDAVGGIKVTNNFDFPISIEENEPEYTAKVEPGTHHINGNQALVYARMRYDDPEGDYGRQKRQREVIQKVVAKLLDMGSSVSNYQKILKAVSKNMQTDIDLSTNNLPNLLGYQDAISNVKTYQLKGTDANINGGSYQLADADGLLKIQNRIKKQLGLKENSKKDLKTNAILYEDFYGEGSLESSYSSDSSGSSSYGNGYDSYNSGPAGGDTGGATNGYSSGGNTGGYAPAPSSDAGSGGGYNSGAESGGGATGY</sequence>
<feature type="domain" description="Cell envelope-related transcriptional attenuator" evidence="4">
    <location>
        <begin position="78"/>
        <end position="231"/>
    </location>
</feature>
<accession>A0A380JBA9</accession>
<protein>
    <submittedName>
        <fullName evidence="5">Cell envelope-related transcriptional attenuator</fullName>
    </submittedName>
</protein>
<evidence type="ECO:0000256" key="2">
    <source>
        <dbReference type="SAM" id="MobiDB-lite"/>
    </source>
</evidence>
<keyword evidence="6" id="KW-1185">Reference proteome</keyword>
<dbReference type="InterPro" id="IPR004474">
    <property type="entry name" value="LytR_CpsA_psr"/>
</dbReference>
<gene>
    <name evidence="5" type="primary">brpA</name>
    <name evidence="5" type="ORF">NCTC11391_00072</name>
</gene>
<dbReference type="InterPro" id="IPR050922">
    <property type="entry name" value="LytR/CpsA/Psr_CW_biosynth"/>
</dbReference>
<keyword evidence="3" id="KW-0472">Membrane</keyword>
<feature type="compositionally biased region" description="Low complexity" evidence="2">
    <location>
        <begin position="383"/>
        <end position="392"/>
    </location>
</feature>
<dbReference type="NCBIfam" id="NF047591">
    <property type="entry name" value="transregBrpAStrep"/>
    <property type="match status" value="1"/>
</dbReference>
<comment type="similarity">
    <text evidence="1">Belongs to the LytR/CpsA/Psr (LCP) family.</text>
</comment>
<dbReference type="AlphaFoldDB" id="A0A380JBA9"/>
<feature type="compositionally biased region" description="Gly residues" evidence="2">
    <location>
        <begin position="363"/>
        <end position="382"/>
    </location>
</feature>
<dbReference type="OrthoDB" id="27330at2"/>
<proteinExistence type="inferred from homology"/>
<evidence type="ECO:0000259" key="4">
    <source>
        <dbReference type="Pfam" id="PF03816"/>
    </source>
</evidence>
<feature type="transmembrane region" description="Helical" evidence="3">
    <location>
        <begin position="7"/>
        <end position="25"/>
    </location>
</feature>
<dbReference type="Pfam" id="PF03816">
    <property type="entry name" value="LytR_cpsA_psr"/>
    <property type="match status" value="1"/>
</dbReference>
<dbReference type="PANTHER" id="PTHR33392">
    <property type="entry name" value="POLYISOPRENYL-TEICHOIC ACID--PEPTIDOGLYCAN TEICHOIC ACID TRANSFERASE TAGU"/>
    <property type="match status" value="1"/>
</dbReference>
<evidence type="ECO:0000256" key="3">
    <source>
        <dbReference type="SAM" id="Phobius"/>
    </source>
</evidence>
<feature type="compositionally biased region" description="Gly residues" evidence="2">
    <location>
        <begin position="393"/>
        <end position="411"/>
    </location>
</feature>
<keyword evidence="3" id="KW-0812">Transmembrane</keyword>
<dbReference type="NCBIfam" id="TIGR00350">
    <property type="entry name" value="lytR_cpsA_psr"/>
    <property type="match status" value="1"/>
</dbReference>
<keyword evidence="3" id="KW-1133">Transmembrane helix</keyword>
<evidence type="ECO:0000313" key="6">
    <source>
        <dbReference type="Proteomes" id="UP000254082"/>
    </source>
</evidence>
<evidence type="ECO:0000313" key="5">
    <source>
        <dbReference type="EMBL" id="SUN35099.1"/>
    </source>
</evidence>
<dbReference type="EMBL" id="UHFA01000002">
    <property type="protein sequence ID" value="SUN35099.1"/>
    <property type="molecule type" value="Genomic_DNA"/>
</dbReference>
<name>A0A380JBA9_STRDO</name>
<dbReference type="Proteomes" id="UP000254082">
    <property type="component" value="Unassembled WGS sequence"/>
</dbReference>
<dbReference type="Gene3D" id="3.40.630.190">
    <property type="entry name" value="LCP protein"/>
    <property type="match status" value="1"/>
</dbReference>
<reference evidence="5 6" key="1">
    <citation type="submission" date="2018-06" db="EMBL/GenBank/DDBJ databases">
        <authorList>
            <consortium name="Pathogen Informatics"/>
            <person name="Doyle S."/>
        </authorList>
    </citation>
    <scope>NUCLEOTIDE SEQUENCE [LARGE SCALE GENOMIC DNA]</scope>
    <source>
        <strain evidence="6">NCTC 11391</strain>
    </source>
</reference>
<dbReference type="RefSeq" id="WP_002998665.1">
    <property type="nucleotide sequence ID" value="NZ_UHFA01000002.1"/>
</dbReference>